<sequence>MPWEGMGFWLATHGDMFFQLGKASLRLRMDESRYVLELHHGGYFVDFPHKQYLKGNIRLINNVDSDRMSYFEMLDMVKELGFTQTPNIYHLLRDCDLDGGLREIKTNLDVTDMFAIHNERRRIVVYIECKIVSLDGEDKYFTFFCTWSK</sequence>
<reference evidence="1 2" key="1">
    <citation type="journal article" date="2021" name="Hortic Res">
        <title>High-quality reference genome and annotation aids understanding of berry development for evergreen blueberry (Vaccinium darrowii).</title>
        <authorList>
            <person name="Yu J."/>
            <person name="Hulse-Kemp A.M."/>
            <person name="Babiker E."/>
            <person name="Staton M."/>
        </authorList>
    </citation>
    <scope>NUCLEOTIDE SEQUENCE [LARGE SCALE GENOMIC DNA]</scope>
    <source>
        <strain evidence="2">cv. NJ 8807/NJ 8810</strain>
        <tissue evidence="1">Young leaf</tissue>
    </source>
</reference>
<organism evidence="1 2">
    <name type="scientific">Vaccinium darrowii</name>
    <dbReference type="NCBI Taxonomy" id="229202"/>
    <lineage>
        <taxon>Eukaryota</taxon>
        <taxon>Viridiplantae</taxon>
        <taxon>Streptophyta</taxon>
        <taxon>Embryophyta</taxon>
        <taxon>Tracheophyta</taxon>
        <taxon>Spermatophyta</taxon>
        <taxon>Magnoliopsida</taxon>
        <taxon>eudicotyledons</taxon>
        <taxon>Gunneridae</taxon>
        <taxon>Pentapetalae</taxon>
        <taxon>asterids</taxon>
        <taxon>Ericales</taxon>
        <taxon>Ericaceae</taxon>
        <taxon>Vaccinioideae</taxon>
        <taxon>Vaccinieae</taxon>
        <taxon>Vaccinium</taxon>
    </lineage>
</organism>
<evidence type="ECO:0000313" key="2">
    <source>
        <dbReference type="Proteomes" id="UP000828048"/>
    </source>
</evidence>
<dbReference type="EMBL" id="CM037151">
    <property type="protein sequence ID" value="KAH7842696.1"/>
    <property type="molecule type" value="Genomic_DNA"/>
</dbReference>
<evidence type="ECO:0000313" key="1">
    <source>
        <dbReference type="EMBL" id="KAH7842696.1"/>
    </source>
</evidence>
<proteinExistence type="predicted"/>
<gene>
    <name evidence="1" type="ORF">Vadar_008172</name>
</gene>
<keyword evidence="2" id="KW-1185">Reference proteome</keyword>
<accession>A0ACB7XP10</accession>
<dbReference type="Proteomes" id="UP000828048">
    <property type="component" value="Chromosome 1"/>
</dbReference>
<comment type="caution">
    <text evidence="1">The sequence shown here is derived from an EMBL/GenBank/DDBJ whole genome shotgun (WGS) entry which is preliminary data.</text>
</comment>
<name>A0ACB7XP10_9ERIC</name>
<protein>
    <submittedName>
        <fullName evidence="1">Uncharacterized protein</fullName>
    </submittedName>
</protein>